<organism evidence="1 2">
    <name type="scientific">Agrobacterium rosae</name>
    <dbReference type="NCBI Taxonomy" id="1972867"/>
    <lineage>
        <taxon>Bacteria</taxon>
        <taxon>Pseudomonadati</taxon>
        <taxon>Pseudomonadota</taxon>
        <taxon>Alphaproteobacteria</taxon>
        <taxon>Hyphomicrobiales</taxon>
        <taxon>Rhizobiaceae</taxon>
        <taxon>Rhizobium/Agrobacterium group</taxon>
        <taxon>Agrobacterium</taxon>
    </lineage>
</organism>
<dbReference type="Proteomes" id="UP000237447">
    <property type="component" value="Unassembled WGS sequence"/>
</dbReference>
<dbReference type="InterPro" id="IPR021660">
    <property type="entry name" value="DUF3253"/>
</dbReference>
<evidence type="ECO:0000313" key="2">
    <source>
        <dbReference type="Proteomes" id="UP000237447"/>
    </source>
</evidence>
<dbReference type="Gene3D" id="1.10.10.10">
    <property type="entry name" value="Winged helix-like DNA-binding domain superfamily/Winged helix DNA-binding domain"/>
    <property type="match status" value="1"/>
</dbReference>
<comment type="caution">
    <text evidence="1">The sequence shown here is derived from an EMBL/GenBank/DDBJ whole genome shotgun (WGS) entry which is preliminary data.</text>
</comment>
<gene>
    <name evidence="1" type="ORF">CPJ18_24310</name>
</gene>
<dbReference type="RefSeq" id="WP_103660322.1">
    <property type="nucleotide sequence ID" value="NZ_NXEJ01000012.1"/>
</dbReference>
<dbReference type="InterPro" id="IPR036388">
    <property type="entry name" value="WH-like_DNA-bd_sf"/>
</dbReference>
<reference evidence="1 2" key="1">
    <citation type="journal article" date="2018" name="Syst. Appl. Microbiol.">
        <title>Agrobacterium rosae sp. nov., isolated from galls on different agricultural crops.</title>
        <authorList>
            <person name="Kuzmanovic N."/>
            <person name="Pulawska J."/>
            <person name="Smalla K."/>
            <person name="Nesme X."/>
        </authorList>
    </citation>
    <scope>NUCLEOTIDE SEQUENCE [LARGE SCALE GENOMIC DNA]</scope>
    <source>
        <strain evidence="1 2">NCPPB 1650</strain>
    </source>
</reference>
<accession>A0AAE5RTP4</accession>
<evidence type="ECO:0008006" key="3">
    <source>
        <dbReference type="Google" id="ProtNLM"/>
    </source>
</evidence>
<dbReference type="AlphaFoldDB" id="A0AAE5RTP4"/>
<evidence type="ECO:0000313" key="1">
    <source>
        <dbReference type="EMBL" id="POO49073.1"/>
    </source>
</evidence>
<protein>
    <recommendedName>
        <fullName evidence="3">DUF3253 domain-containing protein</fullName>
    </recommendedName>
</protein>
<dbReference type="Pfam" id="PF11625">
    <property type="entry name" value="DUF3253"/>
    <property type="match status" value="1"/>
</dbReference>
<dbReference type="EMBL" id="NXEJ01000012">
    <property type="protein sequence ID" value="POO49073.1"/>
    <property type="molecule type" value="Genomic_DNA"/>
</dbReference>
<dbReference type="InterPro" id="IPR036390">
    <property type="entry name" value="WH_DNA-bd_sf"/>
</dbReference>
<name>A0AAE5RTP4_9HYPH</name>
<proteinExistence type="predicted"/>
<dbReference type="GeneID" id="300442152"/>
<dbReference type="SUPFAM" id="SSF46785">
    <property type="entry name" value="Winged helix' DNA-binding domain"/>
    <property type="match status" value="1"/>
</dbReference>
<sequence length="85" mass="9374">MKPNAEITILGFVTRRPSATTCPSEVARSLAENDGAPLEWRKYMPVVHEAVDALNARSEISLTWKSLAMPERKGPYRIGGPKGNH</sequence>